<evidence type="ECO:0000256" key="6">
    <source>
        <dbReference type="SAM" id="Phobius"/>
    </source>
</evidence>
<dbReference type="RefSeq" id="WP_339154895.1">
    <property type="nucleotide sequence ID" value="NZ_JBHVRE010000001.1"/>
</dbReference>
<dbReference type="InterPro" id="IPR018076">
    <property type="entry name" value="T2SS_GspF_dom"/>
</dbReference>
<organism evidence="8 9">
    <name type="scientific">Streptomyces bacillaris</name>
    <dbReference type="NCBI Taxonomy" id="68179"/>
    <lineage>
        <taxon>Bacteria</taxon>
        <taxon>Bacillati</taxon>
        <taxon>Actinomycetota</taxon>
        <taxon>Actinomycetes</taxon>
        <taxon>Kitasatosporales</taxon>
        <taxon>Streptomycetaceae</taxon>
        <taxon>Streptomyces</taxon>
    </lineage>
</organism>
<keyword evidence="3 6" id="KW-0812">Transmembrane</keyword>
<feature type="domain" description="Type II secretion system protein GspF" evidence="7">
    <location>
        <begin position="153"/>
        <end position="275"/>
    </location>
</feature>
<keyword evidence="2" id="KW-1003">Cell membrane</keyword>
<keyword evidence="5 6" id="KW-0472">Membrane</keyword>
<evidence type="ECO:0000256" key="2">
    <source>
        <dbReference type="ARBA" id="ARBA00022475"/>
    </source>
</evidence>
<reference evidence="8 9" key="1">
    <citation type="submission" date="2024-09" db="EMBL/GenBank/DDBJ databases">
        <title>The Natural Products Discovery Center: Release of the First 8490 Sequenced Strains for Exploring Actinobacteria Biosynthetic Diversity.</title>
        <authorList>
            <person name="Kalkreuter E."/>
            <person name="Kautsar S.A."/>
            <person name="Yang D."/>
            <person name="Bader C.D."/>
            <person name="Teijaro C.N."/>
            <person name="Fluegel L."/>
            <person name="Davis C.M."/>
            <person name="Simpson J.R."/>
            <person name="Lauterbach L."/>
            <person name="Steele A.D."/>
            <person name="Gui C."/>
            <person name="Meng S."/>
            <person name="Li G."/>
            <person name="Viehrig K."/>
            <person name="Ye F."/>
            <person name="Su P."/>
            <person name="Kiefer A.F."/>
            <person name="Nichols A."/>
            <person name="Cepeda A.J."/>
            <person name="Yan W."/>
            <person name="Fan B."/>
            <person name="Jiang Y."/>
            <person name="Adhikari A."/>
            <person name="Zheng C.-J."/>
            <person name="Schuster L."/>
            <person name="Cowan T.M."/>
            <person name="Smanski M.J."/>
            <person name="Chevrette M.G."/>
            <person name="De Carvalho L.P.S."/>
            <person name="Shen B."/>
        </authorList>
    </citation>
    <scope>NUCLEOTIDE SEQUENCE [LARGE SCALE GENOMIC DNA]</scope>
    <source>
        <strain evidence="8 9">NPDC058584</strain>
    </source>
</reference>
<dbReference type="Proteomes" id="UP001598300">
    <property type="component" value="Unassembled WGS sequence"/>
</dbReference>
<evidence type="ECO:0000256" key="1">
    <source>
        <dbReference type="ARBA" id="ARBA00004651"/>
    </source>
</evidence>
<dbReference type="EMBL" id="JBHXPM010000007">
    <property type="protein sequence ID" value="MFD3956358.1"/>
    <property type="molecule type" value="Genomic_DNA"/>
</dbReference>
<evidence type="ECO:0000313" key="9">
    <source>
        <dbReference type="Proteomes" id="UP001598300"/>
    </source>
</evidence>
<evidence type="ECO:0000313" key="8">
    <source>
        <dbReference type="EMBL" id="MFD3956358.1"/>
    </source>
</evidence>
<protein>
    <submittedName>
        <fullName evidence="8">Type II secretion system F family protein</fullName>
    </submittedName>
</protein>
<sequence length="290" mass="28560">MPVALAGVAVQLVLAVTARHRGRTVRARGVVLLDATPAPRAGWWSPATVVRGWAGSGVRAGGAARAAGRSGAGGGVDAGPGPGTWGCAPVRLWAAPAGAWLTGWVLVGGLLGCAVGSAAAYGTWRWQRSRPRPGPGETREEQAAIAGQLPLAADLLAACVAVGAGPREAAEAVGESIGGPVGDRLARAAAEIRLGGEPAEAWGRFGEIPGAGPLARCLHRAGSTGAPAAEPVSRLAEAMRAERAGAAVARAQRAGVLITAPVGLCFLPAFLAVGVAPVIIGLAGGLLAAG</sequence>
<accession>A0ABW6DRB3</accession>
<evidence type="ECO:0000259" key="7">
    <source>
        <dbReference type="Pfam" id="PF00482"/>
    </source>
</evidence>
<proteinExistence type="predicted"/>
<evidence type="ECO:0000256" key="5">
    <source>
        <dbReference type="ARBA" id="ARBA00023136"/>
    </source>
</evidence>
<comment type="subcellular location">
    <subcellularLocation>
        <location evidence="1">Cell membrane</location>
        <topology evidence="1">Multi-pass membrane protein</topology>
    </subcellularLocation>
</comment>
<evidence type="ECO:0000256" key="4">
    <source>
        <dbReference type="ARBA" id="ARBA00022989"/>
    </source>
</evidence>
<dbReference type="Pfam" id="PF00482">
    <property type="entry name" value="T2SSF"/>
    <property type="match status" value="1"/>
</dbReference>
<dbReference type="PANTHER" id="PTHR35007:SF3">
    <property type="entry name" value="POSSIBLE CONSERVED ALANINE RICH MEMBRANE PROTEIN"/>
    <property type="match status" value="1"/>
</dbReference>
<evidence type="ECO:0000256" key="3">
    <source>
        <dbReference type="ARBA" id="ARBA00022692"/>
    </source>
</evidence>
<keyword evidence="9" id="KW-1185">Reference proteome</keyword>
<keyword evidence="4 6" id="KW-1133">Transmembrane helix</keyword>
<name>A0ABW6DRB3_9ACTN</name>
<dbReference type="PANTHER" id="PTHR35007">
    <property type="entry name" value="INTEGRAL MEMBRANE PROTEIN-RELATED"/>
    <property type="match status" value="1"/>
</dbReference>
<gene>
    <name evidence="8" type="ORF">ACFWR3_09750</name>
</gene>
<feature type="transmembrane region" description="Helical" evidence="6">
    <location>
        <begin position="99"/>
        <end position="122"/>
    </location>
</feature>
<feature type="transmembrane region" description="Helical" evidence="6">
    <location>
        <begin position="256"/>
        <end position="289"/>
    </location>
</feature>
<comment type="caution">
    <text evidence="8">The sequence shown here is derived from an EMBL/GenBank/DDBJ whole genome shotgun (WGS) entry which is preliminary data.</text>
</comment>